<reference evidence="2" key="1">
    <citation type="journal article" date="2019" name="Int. J. Syst. Evol. Microbiol.">
        <title>The Global Catalogue of Microorganisms (GCM) 10K type strain sequencing project: providing services to taxonomists for standard genome sequencing and annotation.</title>
        <authorList>
            <consortium name="The Broad Institute Genomics Platform"/>
            <consortium name="The Broad Institute Genome Sequencing Center for Infectious Disease"/>
            <person name="Wu L."/>
            <person name="Ma J."/>
        </authorList>
    </citation>
    <scope>NUCLEOTIDE SEQUENCE [LARGE SCALE GENOMIC DNA]</scope>
    <source>
        <strain evidence="2">NBRC 15640</strain>
    </source>
</reference>
<protein>
    <recommendedName>
        <fullName evidence="3">Type II secretion protein</fullName>
    </recommendedName>
</protein>
<evidence type="ECO:0008006" key="3">
    <source>
        <dbReference type="Google" id="ProtNLM"/>
    </source>
</evidence>
<dbReference type="AlphaFoldDB" id="A0AAV5NVL1"/>
<sequence>MDLNNLFKTSTSPKKAVSEFSDLLVSDDAEFVQSVRDLYAIEGFPPLIEMPELTSQSNMDLGKQKIKHVVLDFRQSNNVVEEISDITTKLDVGIRIIAISNSDSIRLKNRVQALGAEYVLWDENLQDLLNAVSVSESATGTLVNKTRVAKRVLLLSCKGGIGLSTISSLVAYGLSSEAQLKTLLVDHDSGAFTSDIFLGMKGVKPRHNSIDLNQRDIDSAIAQTYVSKVDDKLDYLILEKTTACVGDHASTLHNLSYQLESNYNFIVDSVPLTSFEEVHDQDLSEKYHRIYLICDPSVASLRAYNIIKKKMGKSAHQVLFIQNRPAKDYMVPLENAKERVKRKEALSFSYESGLEKLLIQQGMKAVIKSKFSLPVVEMVKDLTGKNIRPKSKFSLFKK</sequence>
<dbReference type="EMBL" id="BSNX01000063">
    <property type="protein sequence ID" value="GLQ74775.1"/>
    <property type="molecule type" value="Genomic_DNA"/>
</dbReference>
<gene>
    <name evidence="1" type="ORF">GCM10007932_41370</name>
</gene>
<dbReference type="Gene3D" id="3.40.50.300">
    <property type="entry name" value="P-loop containing nucleotide triphosphate hydrolases"/>
    <property type="match status" value="1"/>
</dbReference>
<accession>A0AAV5NVL1</accession>
<evidence type="ECO:0000313" key="2">
    <source>
        <dbReference type="Proteomes" id="UP001156690"/>
    </source>
</evidence>
<dbReference type="InterPro" id="IPR027417">
    <property type="entry name" value="P-loop_NTPase"/>
</dbReference>
<comment type="caution">
    <text evidence="1">The sequence shown here is derived from an EMBL/GenBank/DDBJ whole genome shotgun (WGS) entry which is preliminary data.</text>
</comment>
<proteinExistence type="predicted"/>
<dbReference type="Proteomes" id="UP001156690">
    <property type="component" value="Unassembled WGS sequence"/>
</dbReference>
<dbReference type="RefSeq" id="WP_126607520.1">
    <property type="nucleotide sequence ID" value="NZ_AP025144.1"/>
</dbReference>
<name>A0AAV5NVL1_9VIBR</name>
<keyword evidence="2" id="KW-1185">Reference proteome</keyword>
<dbReference type="SUPFAM" id="SSF52540">
    <property type="entry name" value="P-loop containing nucleoside triphosphate hydrolases"/>
    <property type="match status" value="1"/>
</dbReference>
<evidence type="ECO:0000313" key="1">
    <source>
        <dbReference type="EMBL" id="GLQ74775.1"/>
    </source>
</evidence>
<organism evidence="1 2">
    <name type="scientific">Vibrio penaeicida</name>
    <dbReference type="NCBI Taxonomy" id="104609"/>
    <lineage>
        <taxon>Bacteria</taxon>
        <taxon>Pseudomonadati</taxon>
        <taxon>Pseudomonadota</taxon>
        <taxon>Gammaproteobacteria</taxon>
        <taxon>Vibrionales</taxon>
        <taxon>Vibrionaceae</taxon>
        <taxon>Vibrio</taxon>
    </lineage>
</organism>